<keyword evidence="2" id="KW-0732">Signal</keyword>
<gene>
    <name evidence="3" type="ORF">ACFSY7_03600</name>
</gene>
<reference evidence="4" key="1">
    <citation type="journal article" date="2019" name="Int. J. Syst. Evol. Microbiol.">
        <title>The Global Catalogue of Microorganisms (GCM) 10K type strain sequencing project: providing services to taxonomists for standard genome sequencing and annotation.</title>
        <authorList>
            <consortium name="The Broad Institute Genomics Platform"/>
            <consortium name="The Broad Institute Genome Sequencing Center for Infectious Disease"/>
            <person name="Wu L."/>
            <person name="Ma J."/>
        </authorList>
    </citation>
    <scope>NUCLEOTIDE SEQUENCE [LARGE SCALE GENOMIC DNA]</scope>
    <source>
        <strain evidence="4">KCTC 33522</strain>
    </source>
</reference>
<protein>
    <submittedName>
        <fullName evidence="3">Uncharacterized protein</fullName>
    </submittedName>
</protein>
<keyword evidence="4" id="KW-1185">Reference proteome</keyword>
<comment type="caution">
    <text evidence="3">The sequence shown here is derived from an EMBL/GenBank/DDBJ whole genome shotgun (WGS) entry which is preliminary data.</text>
</comment>
<evidence type="ECO:0000256" key="2">
    <source>
        <dbReference type="SAM" id="SignalP"/>
    </source>
</evidence>
<dbReference type="Proteomes" id="UP001597568">
    <property type="component" value="Unassembled WGS sequence"/>
</dbReference>
<feature type="region of interest" description="Disordered" evidence="1">
    <location>
        <begin position="21"/>
        <end position="44"/>
    </location>
</feature>
<proteinExistence type="predicted"/>
<accession>A0ABW5XX88</accession>
<evidence type="ECO:0000313" key="3">
    <source>
        <dbReference type="EMBL" id="MFD2867590.1"/>
    </source>
</evidence>
<evidence type="ECO:0000256" key="1">
    <source>
        <dbReference type="SAM" id="MobiDB-lite"/>
    </source>
</evidence>
<organism evidence="3 4">
    <name type="scientific">Kurthia populi</name>
    <dbReference type="NCBI Taxonomy" id="1562132"/>
    <lineage>
        <taxon>Bacteria</taxon>
        <taxon>Bacillati</taxon>
        <taxon>Bacillota</taxon>
        <taxon>Bacilli</taxon>
        <taxon>Bacillales</taxon>
        <taxon>Caryophanaceae</taxon>
        <taxon>Kurthia</taxon>
    </lineage>
</organism>
<dbReference type="EMBL" id="JBHUOR010000019">
    <property type="protein sequence ID" value="MFD2867590.1"/>
    <property type="molecule type" value="Genomic_DNA"/>
</dbReference>
<name>A0ABW5XX88_9BACL</name>
<feature type="signal peptide" evidence="2">
    <location>
        <begin position="1"/>
        <end position="20"/>
    </location>
</feature>
<evidence type="ECO:0000313" key="4">
    <source>
        <dbReference type="Proteomes" id="UP001597568"/>
    </source>
</evidence>
<dbReference type="RefSeq" id="WP_380146878.1">
    <property type="nucleotide sequence ID" value="NZ_JBHUOR010000019.1"/>
</dbReference>
<sequence length="125" mass="14167">MKNTILKVTAALALGATIFAGPTSPPNEPFTATAKSYSSPKPGSWKGFKKVKIKQDIYIYKMKKGPSHAQDYVLKKIKVKKNTMLKLEGWCMSCGGSYPVKSSKYKWTKTTYYQTFADQNTKFWY</sequence>
<feature type="chain" id="PRO_5045891038" evidence="2">
    <location>
        <begin position="21"/>
        <end position="125"/>
    </location>
</feature>